<dbReference type="AlphaFoldDB" id="A0A098AQ69"/>
<dbReference type="GO" id="GO:0005886">
    <property type="term" value="C:plasma membrane"/>
    <property type="evidence" value="ECO:0007669"/>
    <property type="project" value="UniProtKB-SubCell"/>
</dbReference>
<proteinExistence type="predicted"/>
<evidence type="ECO:0000313" key="8">
    <source>
        <dbReference type="Proteomes" id="UP000312530"/>
    </source>
</evidence>
<keyword evidence="1" id="KW-0472">Membrane</keyword>
<reference evidence="3 6" key="3">
    <citation type="submission" date="2018-06" db="EMBL/GenBank/DDBJ databases">
        <authorList>
            <consortium name="Pathogen Informatics"/>
            <person name="Doyle S."/>
        </authorList>
    </citation>
    <scope>NUCLEOTIDE SEQUENCE [LARGE SCALE GENOMIC DNA]</scope>
    <source>
        <strain evidence="3 6">NCTC13734</strain>
    </source>
</reference>
<dbReference type="Proteomes" id="UP000311381">
    <property type="component" value="Unassembled WGS sequence"/>
</dbReference>
<evidence type="ECO:0000256" key="1">
    <source>
        <dbReference type="SAM" id="Phobius"/>
    </source>
</evidence>
<dbReference type="PANTHER" id="PTHR43471">
    <property type="entry name" value="ABC TRANSPORTER PERMEASE"/>
    <property type="match status" value="1"/>
</dbReference>
<dbReference type="RefSeq" id="WP_050198966.1">
    <property type="nucleotide sequence ID" value="NZ_CFCC01000006.1"/>
</dbReference>
<feature type="transmembrane region" description="Helical" evidence="1">
    <location>
        <begin position="239"/>
        <end position="260"/>
    </location>
</feature>
<protein>
    <submittedName>
        <fullName evidence="3">ABC-type transport system involved in multi-copper enzyme maturation, permease component</fullName>
    </submittedName>
    <submittedName>
        <fullName evidence="2">Putative integrative and conjugative element protein</fullName>
    </submittedName>
</protein>
<reference evidence="7 8" key="4">
    <citation type="submission" date="2019-04" db="EMBL/GenBank/DDBJ databases">
        <authorList>
            <consortium name="Pathogen Informatics"/>
        </authorList>
    </citation>
    <scope>NUCLEOTIDE SEQUENCE [LARGE SCALE GENOMIC DNA]</scope>
    <source>
        <strain evidence="7 8">GPSC47</strain>
    </source>
</reference>
<feature type="transmembrane region" description="Helical" evidence="1">
    <location>
        <begin position="210"/>
        <end position="233"/>
    </location>
</feature>
<dbReference type="EMBL" id="CAAULE010000006">
    <property type="protein sequence ID" value="VOG80103.1"/>
    <property type="molecule type" value="Genomic_DNA"/>
</dbReference>
<feature type="transmembrane region" description="Helical" evidence="1">
    <location>
        <begin position="88"/>
        <end position="110"/>
    </location>
</feature>
<evidence type="ECO:0000313" key="4">
    <source>
        <dbReference type="EMBL" id="VMC98874.1"/>
    </source>
</evidence>
<evidence type="ECO:0000313" key="2">
    <source>
        <dbReference type="EMBL" id="CDQ30218.1"/>
    </source>
</evidence>
<gene>
    <name evidence="3" type="ORF">NCTC13734_01302</name>
    <name evidence="4" type="ORF">SAMEA2627268_01655</name>
    <name evidence="5" type="ORF">SAMEA2696453_01002</name>
</gene>
<feature type="transmembrane region" description="Helical" evidence="1">
    <location>
        <begin position="130"/>
        <end position="154"/>
    </location>
</feature>
<keyword evidence="1" id="KW-1133">Transmembrane helix</keyword>
<dbReference type="Proteomes" id="UP000254854">
    <property type="component" value="Unassembled WGS sequence"/>
</dbReference>
<evidence type="ECO:0000313" key="5">
    <source>
        <dbReference type="EMBL" id="VOG80103.1"/>
    </source>
</evidence>
<name>A0A098AQ69_STREE</name>
<feature type="transmembrane region" description="Helical" evidence="1">
    <location>
        <begin position="21"/>
        <end position="45"/>
    </location>
</feature>
<reference evidence="2" key="1">
    <citation type="submission" date="2014-04" db="EMBL/GenBank/DDBJ databases">
        <authorList>
            <person name="Croucher N."/>
        </authorList>
    </citation>
    <scope>NUCLEOTIDE SEQUENCE</scope>
    <source>
        <strain evidence="2">397079</strain>
    </source>
</reference>
<dbReference type="Pfam" id="PF12679">
    <property type="entry name" value="ABC2_membrane_2"/>
    <property type="match status" value="1"/>
</dbReference>
<dbReference type="EMBL" id="LK020692">
    <property type="protein sequence ID" value="CDQ30218.1"/>
    <property type="molecule type" value="Genomic_DNA"/>
</dbReference>
<dbReference type="Proteomes" id="UP000312530">
    <property type="component" value="Unassembled WGS sequence"/>
</dbReference>
<organism evidence="2">
    <name type="scientific">Streptococcus pneumoniae</name>
    <dbReference type="NCBI Taxonomy" id="1313"/>
    <lineage>
        <taxon>Bacteria</taxon>
        <taxon>Bacillati</taxon>
        <taxon>Bacillota</taxon>
        <taxon>Bacilli</taxon>
        <taxon>Lactobacillales</taxon>
        <taxon>Streptococcaceae</taxon>
        <taxon>Streptococcus</taxon>
    </lineage>
</organism>
<evidence type="ECO:0000313" key="6">
    <source>
        <dbReference type="Proteomes" id="UP000254854"/>
    </source>
</evidence>
<evidence type="ECO:0000313" key="7">
    <source>
        <dbReference type="Proteomes" id="UP000311381"/>
    </source>
</evidence>
<dbReference type="PANTHER" id="PTHR43471:SF1">
    <property type="entry name" value="ABC TRANSPORTER PERMEASE PROTEIN NOSY-RELATED"/>
    <property type="match status" value="1"/>
</dbReference>
<dbReference type="GO" id="GO:0140359">
    <property type="term" value="F:ABC-type transporter activity"/>
    <property type="evidence" value="ECO:0007669"/>
    <property type="project" value="InterPro"/>
</dbReference>
<accession>A0A098AQ69</accession>
<evidence type="ECO:0000313" key="3">
    <source>
        <dbReference type="EMBL" id="SUN87069.1"/>
    </source>
</evidence>
<reference evidence="2" key="2">
    <citation type="submission" date="2014-10" db="EMBL/GenBank/DDBJ databases">
        <title>Contrasting mechanisms driving short-term and long-term diversification of pneumococci.</title>
        <authorList>
            <person name="Croucher N.J."/>
            <person name="Coupland P.C."/>
            <person name="Stevenson A.E."/>
            <person name="Callendrello A."/>
            <person name="Bentley S.D."/>
            <person name="Hanage W.P."/>
        </authorList>
    </citation>
    <scope>NUCLEOTIDE SEQUENCE</scope>
    <source>
        <strain evidence="2">397079</strain>
    </source>
</reference>
<feature type="transmembrane region" description="Helical" evidence="1">
    <location>
        <begin position="174"/>
        <end position="198"/>
    </location>
</feature>
<dbReference type="EMBL" id="UHFW01000006">
    <property type="protein sequence ID" value="SUN87069.1"/>
    <property type="molecule type" value="Genomic_DNA"/>
</dbReference>
<dbReference type="EMBL" id="CAAQRO010000012">
    <property type="protein sequence ID" value="VMC98874.1"/>
    <property type="molecule type" value="Genomic_DNA"/>
</dbReference>
<keyword evidence="1" id="KW-0812">Transmembrane</keyword>
<sequence length="269" mass="29541">MDRHQLKVMIKKEYKELVKDRGLLASLLIVPIIFSIVLPVLLLLLGTSSEVSSSIAGLNTFIDQFKIIDYPNYITTQTLPLYAVFTYFFLPLFMLLPIVISTVLASSSFIGEKEHKTLEGLLYTPVSPKILILGKALGCALPAVTLATISVIVYTLVVNAVGWGYFGHIILPNITWLLVTVLISPLLVLLSILLVIGGSQYLKNSKSAQGISMIIVAPIFGMLISQSTGVLILGVFETLVFIIALILLVVVVFIVVMKLFNFEKFILNN</sequence>